<proteinExistence type="predicted"/>
<dbReference type="RefSeq" id="WP_144261651.1">
    <property type="nucleotide sequence ID" value="NZ_QMDX01000004.1"/>
</dbReference>
<keyword evidence="4" id="KW-1185">Reference proteome</keyword>
<evidence type="ECO:0000313" key="3">
    <source>
        <dbReference type="EMBL" id="TSD14204.1"/>
    </source>
</evidence>
<sequence length="131" mass="13346">MSEMQDLAPLVAFDLLSASRRVAAAVAVEAADEPVSSGELATMTAAAEHGRPPGKLGGRSAGSVKGALERDHLPRLVAHDVLRDADGGYEAGANMEGFLSVVDESLDQSGDGPLLTADGRQPGGPVPDTDI</sequence>
<feature type="region of interest" description="Disordered" evidence="1">
    <location>
        <begin position="102"/>
        <end position="131"/>
    </location>
</feature>
<organism evidence="3 4">
    <name type="scientific">Haloglomus irregulare</name>
    <dbReference type="NCBI Taxonomy" id="2234134"/>
    <lineage>
        <taxon>Archaea</taxon>
        <taxon>Methanobacteriati</taxon>
        <taxon>Methanobacteriota</taxon>
        <taxon>Stenosarchaea group</taxon>
        <taxon>Halobacteria</taxon>
        <taxon>Halobacteriales</taxon>
        <taxon>Natronomonadaceae</taxon>
        <taxon>Haloglomus</taxon>
    </lineage>
</organism>
<gene>
    <name evidence="3" type="ORF">DP107_08075</name>
</gene>
<feature type="domain" description="DUF7344" evidence="2">
    <location>
        <begin position="13"/>
        <end position="82"/>
    </location>
</feature>
<dbReference type="InterPro" id="IPR055768">
    <property type="entry name" value="DUF7344"/>
</dbReference>
<evidence type="ECO:0000313" key="4">
    <source>
        <dbReference type="Proteomes" id="UP000319894"/>
    </source>
</evidence>
<evidence type="ECO:0000259" key="2">
    <source>
        <dbReference type="Pfam" id="PF24035"/>
    </source>
</evidence>
<dbReference type="InParanoid" id="A0A554N9X3"/>
<evidence type="ECO:0000256" key="1">
    <source>
        <dbReference type="SAM" id="MobiDB-lite"/>
    </source>
</evidence>
<protein>
    <recommendedName>
        <fullName evidence="2">DUF7344 domain-containing protein</fullName>
    </recommendedName>
</protein>
<comment type="caution">
    <text evidence="3">The sequence shown here is derived from an EMBL/GenBank/DDBJ whole genome shotgun (WGS) entry which is preliminary data.</text>
</comment>
<reference evidence="3 4" key="1">
    <citation type="submission" date="2018-06" db="EMBL/GenBank/DDBJ databases">
        <title>Natronomonas sp. F16-60 a new haloarchaeon isolated from a solar saltern of Isla Cristina, Huelva, Spain.</title>
        <authorList>
            <person name="Duran-Viseras A."/>
            <person name="Sanchez-Porro C."/>
            <person name="Ventosa A."/>
        </authorList>
    </citation>
    <scope>NUCLEOTIDE SEQUENCE [LARGE SCALE GENOMIC DNA]</scope>
    <source>
        <strain evidence="3 4">F16-60</strain>
    </source>
</reference>
<dbReference type="AlphaFoldDB" id="A0A554N9X3"/>
<dbReference type="Proteomes" id="UP000319894">
    <property type="component" value="Unassembled WGS sequence"/>
</dbReference>
<dbReference type="EMBL" id="QMDX01000004">
    <property type="protein sequence ID" value="TSD14204.1"/>
    <property type="molecule type" value="Genomic_DNA"/>
</dbReference>
<dbReference type="Pfam" id="PF24035">
    <property type="entry name" value="DUF7344"/>
    <property type="match status" value="1"/>
</dbReference>
<accession>A0A554N9X3</accession>
<name>A0A554N9X3_9EURY</name>